<comment type="caution">
    <text evidence="2">The sequence shown here is derived from an EMBL/GenBank/DDBJ whole genome shotgun (WGS) entry which is preliminary data.</text>
</comment>
<sequence>MRILEQALDVWRDLDSRSRLWAGYALIAALVCVLGWSALAAKTAELERRRHAREMVLKELLPLRAAYQAARQSADMMRGRLASVRPDDSPAKLIEEIGIRGKGIKIAPAKGEQRGTMVEDAADVRIDGLTVNEALNLVYRLEKGSRPVVLKKANLRTRFDDPSRCDLGVTIALLKPAPGAAPK</sequence>
<organism evidence="2 3">
    <name type="scientific">Pelotalea chapellei</name>
    <dbReference type="NCBI Taxonomy" id="44671"/>
    <lineage>
        <taxon>Bacteria</taxon>
        <taxon>Pseudomonadati</taxon>
        <taxon>Thermodesulfobacteriota</taxon>
        <taxon>Desulfuromonadia</taxon>
        <taxon>Geobacterales</taxon>
        <taxon>Geobacteraceae</taxon>
        <taxon>Pelotalea</taxon>
    </lineage>
</organism>
<dbReference type="Proteomes" id="UP000784128">
    <property type="component" value="Unassembled WGS sequence"/>
</dbReference>
<keyword evidence="1" id="KW-1133">Transmembrane helix</keyword>
<keyword evidence="1" id="KW-0472">Membrane</keyword>
<feature type="transmembrane region" description="Helical" evidence="1">
    <location>
        <begin position="20"/>
        <end position="41"/>
    </location>
</feature>
<gene>
    <name evidence="2" type="ORF">KJB30_02925</name>
</gene>
<name>A0ABS5U4Y8_9BACT</name>
<evidence type="ECO:0000256" key="1">
    <source>
        <dbReference type="SAM" id="Phobius"/>
    </source>
</evidence>
<evidence type="ECO:0000313" key="3">
    <source>
        <dbReference type="Proteomes" id="UP000784128"/>
    </source>
</evidence>
<keyword evidence="3" id="KW-1185">Reference proteome</keyword>
<dbReference type="RefSeq" id="WP_214296439.1">
    <property type="nucleotide sequence ID" value="NZ_JAHDYS010000002.1"/>
</dbReference>
<keyword evidence="1" id="KW-0812">Transmembrane</keyword>
<protein>
    <submittedName>
        <fullName evidence="2">General secretion pathway protein GspM</fullName>
    </submittedName>
</protein>
<proteinExistence type="predicted"/>
<reference evidence="2 3" key="1">
    <citation type="submission" date="2021-05" db="EMBL/GenBank/DDBJ databases">
        <title>The draft genome of Geobacter chapellei DSM 13688.</title>
        <authorList>
            <person name="Xu Z."/>
            <person name="Masuda Y."/>
            <person name="Itoh H."/>
            <person name="Senoo K."/>
        </authorList>
    </citation>
    <scope>NUCLEOTIDE SEQUENCE [LARGE SCALE GENOMIC DNA]</scope>
    <source>
        <strain evidence="2 3">DSM 13688</strain>
    </source>
</reference>
<evidence type="ECO:0000313" key="2">
    <source>
        <dbReference type="EMBL" id="MBT1070727.1"/>
    </source>
</evidence>
<dbReference type="EMBL" id="JAHDYS010000002">
    <property type="protein sequence ID" value="MBT1070727.1"/>
    <property type="molecule type" value="Genomic_DNA"/>
</dbReference>
<accession>A0ABS5U4Y8</accession>